<accession>A0A9P3GLB1</accession>
<feature type="transmembrane region" description="Helical" evidence="2">
    <location>
        <begin position="114"/>
        <end position="136"/>
    </location>
</feature>
<dbReference type="InterPro" id="IPR045340">
    <property type="entry name" value="DUF6533"/>
</dbReference>
<keyword evidence="2" id="KW-0472">Membrane</keyword>
<dbReference type="Proteomes" id="UP000703269">
    <property type="component" value="Unassembled WGS sequence"/>
</dbReference>
<evidence type="ECO:0000259" key="3">
    <source>
        <dbReference type="Pfam" id="PF20151"/>
    </source>
</evidence>
<name>A0A9P3GLB1_9APHY</name>
<keyword evidence="2" id="KW-0812">Transmembrane</keyword>
<organism evidence="4 5">
    <name type="scientific">Phanerochaete sordida</name>
    <dbReference type="NCBI Taxonomy" id="48140"/>
    <lineage>
        <taxon>Eukaryota</taxon>
        <taxon>Fungi</taxon>
        <taxon>Dikarya</taxon>
        <taxon>Basidiomycota</taxon>
        <taxon>Agaricomycotina</taxon>
        <taxon>Agaricomycetes</taxon>
        <taxon>Polyporales</taxon>
        <taxon>Phanerochaetaceae</taxon>
        <taxon>Phanerochaete</taxon>
    </lineage>
</organism>
<feature type="region of interest" description="Disordered" evidence="1">
    <location>
        <begin position="297"/>
        <end position="323"/>
    </location>
</feature>
<protein>
    <recommendedName>
        <fullName evidence="3">DUF6533 domain-containing protein</fullName>
    </recommendedName>
</protein>
<feature type="transmembrane region" description="Helical" evidence="2">
    <location>
        <begin position="81"/>
        <end position="102"/>
    </location>
</feature>
<dbReference type="AlphaFoldDB" id="A0A9P3GLB1"/>
<evidence type="ECO:0000256" key="1">
    <source>
        <dbReference type="SAM" id="MobiDB-lite"/>
    </source>
</evidence>
<sequence>MDPSSDEIMQILQLIRTGGYVGYSVMCIVLYELVITINQEIEVVWKRNFTIASLLLLSTRWLMIVNPIVGNFSGETICRPLYTLTIVVYAVITFMVSLFPALRIYAIWKGTKVGLVFPPIIFALGAVAIGTNIFGLTRSTVMYDPLFDTCVQASSVSPHVSTIARRLLYLTRLSAIAANVLALALTWIRSFRYLQQAHQLQDGGSSLTMILLRDGTTYFGALLVIDILQLVTFTAASNLSMPTYVVPFLDSLPALLTQRFMLNLRQLRGTRDAADTAPASRLTLSFRTPTGFLGNAGEDLDYGSYEEEEDGTLGGGGYQGSIRRSRSRLDGEAKAAGADGLEAGCSNGDFVSASGHVLAI</sequence>
<dbReference type="Pfam" id="PF20151">
    <property type="entry name" value="DUF6533"/>
    <property type="match status" value="1"/>
</dbReference>
<evidence type="ECO:0000313" key="4">
    <source>
        <dbReference type="EMBL" id="GJE96344.1"/>
    </source>
</evidence>
<feature type="domain" description="DUF6533" evidence="3">
    <location>
        <begin position="20"/>
        <end position="65"/>
    </location>
</feature>
<keyword evidence="2" id="KW-1133">Transmembrane helix</keyword>
<dbReference type="OrthoDB" id="2745134at2759"/>
<feature type="transmembrane region" description="Helical" evidence="2">
    <location>
        <begin position="20"/>
        <end position="37"/>
    </location>
</feature>
<evidence type="ECO:0000256" key="2">
    <source>
        <dbReference type="SAM" id="Phobius"/>
    </source>
</evidence>
<proteinExistence type="predicted"/>
<comment type="caution">
    <text evidence="4">The sequence shown here is derived from an EMBL/GenBank/DDBJ whole genome shotgun (WGS) entry which is preliminary data.</text>
</comment>
<feature type="transmembrane region" description="Helical" evidence="2">
    <location>
        <begin position="218"/>
        <end position="238"/>
    </location>
</feature>
<reference evidence="4 5" key="1">
    <citation type="submission" date="2021-08" db="EMBL/GenBank/DDBJ databases">
        <title>Draft Genome Sequence of Phanerochaete sordida strain YK-624.</title>
        <authorList>
            <person name="Mori T."/>
            <person name="Dohra H."/>
            <person name="Suzuki T."/>
            <person name="Kawagishi H."/>
            <person name="Hirai H."/>
        </authorList>
    </citation>
    <scope>NUCLEOTIDE SEQUENCE [LARGE SCALE GENOMIC DNA]</scope>
    <source>
        <strain evidence="4 5">YK-624</strain>
    </source>
</reference>
<feature type="transmembrane region" description="Helical" evidence="2">
    <location>
        <begin position="167"/>
        <end position="188"/>
    </location>
</feature>
<dbReference type="EMBL" id="BPQB01000058">
    <property type="protein sequence ID" value="GJE96344.1"/>
    <property type="molecule type" value="Genomic_DNA"/>
</dbReference>
<evidence type="ECO:0000313" key="5">
    <source>
        <dbReference type="Proteomes" id="UP000703269"/>
    </source>
</evidence>
<feature type="transmembrane region" description="Helical" evidence="2">
    <location>
        <begin position="49"/>
        <end position="69"/>
    </location>
</feature>
<keyword evidence="5" id="KW-1185">Reference proteome</keyword>
<gene>
    <name evidence="4" type="ORF">PsYK624_125380</name>
</gene>
<feature type="compositionally biased region" description="Acidic residues" evidence="1">
    <location>
        <begin position="298"/>
        <end position="311"/>
    </location>
</feature>